<reference evidence="5 6" key="1">
    <citation type="journal article" date="2017" name="Elife">
        <title>Extensive horizontal gene transfer in cheese-associated bacteria.</title>
        <authorList>
            <person name="Bonham K.S."/>
            <person name="Wolfe B.E."/>
            <person name="Dutton R.J."/>
        </authorList>
    </citation>
    <scope>NUCLEOTIDE SEQUENCE [LARGE SCALE GENOMIC DNA]</scope>
    <source>
        <strain evidence="5 6">JB5</strain>
    </source>
</reference>
<dbReference type="Proteomes" id="UP000218377">
    <property type="component" value="Unassembled WGS sequence"/>
</dbReference>
<dbReference type="SUPFAM" id="SSF51182">
    <property type="entry name" value="RmlC-like cupins"/>
    <property type="match status" value="2"/>
</dbReference>
<evidence type="ECO:0000313" key="6">
    <source>
        <dbReference type="Proteomes" id="UP000218377"/>
    </source>
</evidence>
<dbReference type="PANTHER" id="PTHR11019:SF159">
    <property type="entry name" value="TRANSCRIPTIONAL REGULATOR-RELATED"/>
    <property type="match status" value="1"/>
</dbReference>
<dbReference type="PROSITE" id="PS01124">
    <property type="entry name" value="HTH_ARAC_FAMILY_2"/>
    <property type="match status" value="2"/>
</dbReference>
<gene>
    <name evidence="5" type="ORF">CIK79_08755</name>
</gene>
<evidence type="ECO:0000256" key="1">
    <source>
        <dbReference type="ARBA" id="ARBA00023015"/>
    </source>
</evidence>
<dbReference type="EMBL" id="NRGX01000001">
    <property type="protein sequence ID" value="PCC18372.1"/>
    <property type="molecule type" value="Genomic_DNA"/>
</dbReference>
<evidence type="ECO:0000256" key="2">
    <source>
        <dbReference type="ARBA" id="ARBA00023125"/>
    </source>
</evidence>
<dbReference type="RefSeq" id="WP_006822420.1">
    <property type="nucleotide sequence ID" value="NZ_JABUXZ010000031.1"/>
</dbReference>
<organism evidence="5 6">
    <name type="scientific">Brevibacterium aurantiacum</name>
    <dbReference type="NCBI Taxonomy" id="273384"/>
    <lineage>
        <taxon>Bacteria</taxon>
        <taxon>Bacillati</taxon>
        <taxon>Actinomycetota</taxon>
        <taxon>Actinomycetes</taxon>
        <taxon>Micrococcales</taxon>
        <taxon>Brevibacteriaceae</taxon>
        <taxon>Brevibacterium</taxon>
    </lineage>
</organism>
<dbReference type="InterPro" id="IPR018062">
    <property type="entry name" value="HTH_AraC-typ_CS"/>
</dbReference>
<dbReference type="InterPro" id="IPR018060">
    <property type="entry name" value="HTH_AraC"/>
</dbReference>
<keyword evidence="3" id="KW-0804">Transcription</keyword>
<dbReference type="GO" id="GO:0043565">
    <property type="term" value="F:sequence-specific DNA binding"/>
    <property type="evidence" value="ECO:0007669"/>
    <property type="project" value="InterPro"/>
</dbReference>
<dbReference type="Pfam" id="PF12833">
    <property type="entry name" value="HTH_18"/>
    <property type="match status" value="2"/>
</dbReference>
<dbReference type="SUPFAM" id="SSF46689">
    <property type="entry name" value="Homeodomain-like"/>
    <property type="match status" value="2"/>
</dbReference>
<feature type="domain" description="HTH araC/xylS-type" evidence="4">
    <location>
        <begin position="150"/>
        <end position="250"/>
    </location>
</feature>
<evidence type="ECO:0000259" key="4">
    <source>
        <dbReference type="PROSITE" id="PS01124"/>
    </source>
</evidence>
<dbReference type="InterPro" id="IPR011051">
    <property type="entry name" value="RmlC_Cupin_sf"/>
</dbReference>
<dbReference type="GO" id="GO:0003700">
    <property type="term" value="F:DNA-binding transcription factor activity"/>
    <property type="evidence" value="ECO:0007669"/>
    <property type="project" value="InterPro"/>
</dbReference>
<name>A0A2A3X3U0_BREAU</name>
<dbReference type="InterPro" id="IPR009057">
    <property type="entry name" value="Homeodomain-like_sf"/>
</dbReference>
<proteinExistence type="predicted"/>
<sequence length="531" mass="59133">MLVLFDPPPVPTSQAVSVHNTRDPSLLWVHAGTAEVRAAQQEYLLSSGQGIWLPAGIPYTVEVGADSVAFPIFPAAGTRAPNLDRPQRINLSNSWSEWLIYQFARSIGYLRGATSDTSLLDLVAGSRYATPKEEARPIEQVPLPPMPRSPEALTVAHSLLQRPDDPSETTDHARAVNISVRTLQLQFLQETGLPFIRWRTAVRVAASAALMDAGHEIGQAGRQVGFSTPAGFTRAFHTQTGMTPRQYKKARPVIPRHDDTLATDFSELMLPQLQPEAAPPEASPPSVPATQTWNRINDFHVLVWLYRGAARVMVGERTRRLRRGDAIWLPAGVRNSITLSRGSLLLPLGSRHGTPETRLPRNLVQRFPDEAELYLLHTFVANYSLVRPTSHDPNRITHSFLKHATRTRAGAAEDLAGVTPVYKIIRAVRNNPADRRTLTRWAQVLNADARDLGRAFLATTGQSYVAWRSEVRMTEARRYLEEGVGVAQAARRLGYAHPSAFTTVFTRAHDMSPREYQRNGWQHTDEPLIIR</sequence>
<dbReference type="PANTHER" id="PTHR11019">
    <property type="entry name" value="HTH-TYPE TRANSCRIPTIONAL REGULATOR NIMR"/>
    <property type="match status" value="1"/>
</dbReference>
<dbReference type="PROSITE" id="PS00041">
    <property type="entry name" value="HTH_ARAC_FAMILY_1"/>
    <property type="match status" value="1"/>
</dbReference>
<keyword evidence="1" id="KW-0805">Transcription regulation</keyword>
<keyword evidence="2" id="KW-0238">DNA-binding</keyword>
<protein>
    <submittedName>
        <fullName evidence="5">AraC family transcriptional regulator</fullName>
    </submittedName>
</protein>
<dbReference type="AlphaFoldDB" id="A0A2A3X3U0"/>
<evidence type="ECO:0000256" key="3">
    <source>
        <dbReference type="ARBA" id="ARBA00023163"/>
    </source>
</evidence>
<feature type="domain" description="HTH araC/xylS-type" evidence="4">
    <location>
        <begin position="422"/>
        <end position="519"/>
    </location>
</feature>
<accession>A0A2A3X3U0</accession>
<dbReference type="Gene3D" id="1.10.10.60">
    <property type="entry name" value="Homeodomain-like"/>
    <property type="match status" value="2"/>
</dbReference>
<comment type="caution">
    <text evidence="5">The sequence shown here is derived from an EMBL/GenBank/DDBJ whole genome shotgun (WGS) entry which is preliminary data.</text>
</comment>
<dbReference type="SMART" id="SM00342">
    <property type="entry name" value="HTH_ARAC"/>
    <property type="match status" value="2"/>
</dbReference>
<evidence type="ECO:0000313" key="5">
    <source>
        <dbReference type="EMBL" id="PCC18372.1"/>
    </source>
</evidence>